<dbReference type="EMBL" id="JAAAMG010000015">
    <property type="protein sequence ID" value="NDW06246.1"/>
    <property type="molecule type" value="Genomic_DNA"/>
</dbReference>
<dbReference type="Pfam" id="PF07940">
    <property type="entry name" value="Hepar_II_III_C"/>
    <property type="match status" value="1"/>
</dbReference>
<keyword evidence="3" id="KW-0574">Periplasm</keyword>
<dbReference type="AlphaFoldDB" id="A0A6N9T862"/>
<comment type="caution">
    <text evidence="6">The sequence shown here is derived from an EMBL/GenBank/DDBJ whole genome shotgun (WGS) entry which is preliminary data.</text>
</comment>
<dbReference type="GO" id="GO:0016829">
    <property type="term" value="F:lyase activity"/>
    <property type="evidence" value="ECO:0007669"/>
    <property type="project" value="UniProtKB-KW"/>
</dbReference>
<proteinExistence type="predicted"/>
<gene>
    <name evidence="6" type="ORF">GTK09_17640</name>
</gene>
<keyword evidence="7" id="KW-1185">Reference proteome</keyword>
<reference evidence="6 7" key="1">
    <citation type="submission" date="2020-01" db="EMBL/GenBank/DDBJ databases">
        <title>Jiella pacifica sp. nov.</title>
        <authorList>
            <person name="Xue Z."/>
            <person name="Zhu S."/>
            <person name="Chen J."/>
            <person name="Yang J."/>
        </authorList>
    </citation>
    <scope>NUCLEOTIDE SEQUENCE [LARGE SCALE GENOMIC DNA]</scope>
    <source>
        <strain evidence="6 7">40Bstr34</strain>
    </source>
</reference>
<evidence type="ECO:0000259" key="5">
    <source>
        <dbReference type="Pfam" id="PF07940"/>
    </source>
</evidence>
<evidence type="ECO:0000256" key="1">
    <source>
        <dbReference type="ARBA" id="ARBA00004418"/>
    </source>
</evidence>
<comment type="subcellular location">
    <subcellularLocation>
        <location evidence="1">Periplasm</location>
    </subcellularLocation>
</comment>
<dbReference type="RefSeq" id="WP_163464778.1">
    <property type="nucleotide sequence ID" value="NZ_JAAAMG010000015.1"/>
</dbReference>
<dbReference type="InterPro" id="IPR012480">
    <property type="entry name" value="Hepar_II_III_C"/>
</dbReference>
<sequence>MSLADKPQIAVLTIQEAWRRLRRRLRNGPIHRLRFSGAGPDRLAVVPPTLFQGDPFIAEAIYGGRFLFAGRLVEAGRGSIFQLAPPTAEFAAELHGFAWLSHHAAAADALSAQNARALVADWLRFSAGRLGGAAFEPEVAARRVIAWLSHADLLLGSAEYDFYRRFLKSLTIQTRYLRSIAQEAPVGLPRLTVRMALALSALCLPGPSGRMRAAAQQLADELDRQILPDGGHVSRDPAALATILGDLLPIRETLQGQGQPVPKGIYSAIDRMLPALRFFRHTDGTLALFNGTGCSNMQLMAALMRFDETLGEPLSHARHSGYHRLATGGTVVIADTGCPPPVALSRNAHAGTLAFELSSAAARIVVNCGSPQAGQAALKRLSRSTAAHSTVTIGDRSSSRFAGQPHLDRFLGSPLVPGPTNVQLDEIVGEGDRTTGFEATHDGYDRDLGYLHTRRLELENDGWTLSGRDRLTPTRRPRGREEAREAALRFHLHPQVSVETIGDIARLSMRGQTWRFAVDRPFTIEDSILFADSSGPRRTLQIVVTVDPGLTPEICWSFERLS</sequence>
<feature type="domain" description="Heparinase II/III-like C-terminal" evidence="5">
    <location>
        <begin position="311"/>
        <end position="556"/>
    </location>
</feature>
<evidence type="ECO:0000313" key="7">
    <source>
        <dbReference type="Proteomes" id="UP000469011"/>
    </source>
</evidence>
<name>A0A6N9T862_9HYPH</name>
<evidence type="ECO:0000313" key="6">
    <source>
        <dbReference type="EMBL" id="NDW06246.1"/>
    </source>
</evidence>
<dbReference type="Proteomes" id="UP000469011">
    <property type="component" value="Unassembled WGS sequence"/>
</dbReference>
<keyword evidence="4" id="KW-0456">Lyase</keyword>
<organism evidence="6 7">
    <name type="scientific">Jiella pacifica</name>
    <dbReference type="NCBI Taxonomy" id="2696469"/>
    <lineage>
        <taxon>Bacteria</taxon>
        <taxon>Pseudomonadati</taxon>
        <taxon>Pseudomonadota</taxon>
        <taxon>Alphaproteobacteria</taxon>
        <taxon>Hyphomicrobiales</taxon>
        <taxon>Aurantimonadaceae</taxon>
        <taxon>Jiella</taxon>
    </lineage>
</organism>
<evidence type="ECO:0000256" key="2">
    <source>
        <dbReference type="ARBA" id="ARBA00022729"/>
    </source>
</evidence>
<dbReference type="InterPro" id="IPR008929">
    <property type="entry name" value="Chondroitin_lyas"/>
</dbReference>
<accession>A0A6N9T862</accession>
<dbReference type="PANTHER" id="PTHR39210:SF1">
    <property type="entry name" value="HEPARIN-SULFATE LYASE"/>
    <property type="match status" value="1"/>
</dbReference>
<dbReference type="GO" id="GO:0042597">
    <property type="term" value="C:periplasmic space"/>
    <property type="evidence" value="ECO:0007669"/>
    <property type="project" value="UniProtKB-SubCell"/>
</dbReference>
<protein>
    <submittedName>
        <fullName evidence="6">Heparinase</fullName>
    </submittedName>
</protein>
<dbReference type="PANTHER" id="PTHR39210">
    <property type="entry name" value="HEPARIN-SULFATE LYASE"/>
    <property type="match status" value="1"/>
</dbReference>
<evidence type="ECO:0000256" key="3">
    <source>
        <dbReference type="ARBA" id="ARBA00022764"/>
    </source>
</evidence>
<dbReference type="Gene3D" id="2.70.98.70">
    <property type="match status" value="1"/>
</dbReference>
<dbReference type="Gene3D" id="1.50.10.100">
    <property type="entry name" value="Chondroitin AC/alginate lyase"/>
    <property type="match status" value="1"/>
</dbReference>
<keyword evidence="2" id="KW-0732">Signal</keyword>
<evidence type="ECO:0000256" key="4">
    <source>
        <dbReference type="ARBA" id="ARBA00023239"/>
    </source>
</evidence>